<dbReference type="EMBL" id="LPWA01000079">
    <property type="protein sequence ID" value="KUM27629.1"/>
    <property type="molecule type" value="Genomic_DNA"/>
</dbReference>
<dbReference type="AlphaFoldDB" id="A0A101KVI4"/>
<feature type="transmembrane region" description="Helical" evidence="2">
    <location>
        <begin position="84"/>
        <end position="102"/>
    </location>
</feature>
<feature type="compositionally biased region" description="Basic and acidic residues" evidence="1">
    <location>
        <begin position="18"/>
        <end position="29"/>
    </location>
</feature>
<keyword evidence="2" id="KW-1133">Transmembrane helix</keyword>
<keyword evidence="2" id="KW-0472">Membrane</keyword>
<feature type="compositionally biased region" description="Basic residues" evidence="1">
    <location>
        <begin position="30"/>
        <end position="39"/>
    </location>
</feature>
<keyword evidence="2" id="KW-0812">Transmembrane</keyword>
<accession>A0A101KVI4</accession>
<gene>
    <name evidence="3" type="ORF">AU467_15970</name>
</gene>
<evidence type="ECO:0000313" key="4">
    <source>
        <dbReference type="Proteomes" id="UP000053176"/>
    </source>
</evidence>
<name>A0A101KVI4_RHILI</name>
<evidence type="ECO:0000256" key="2">
    <source>
        <dbReference type="SAM" id="Phobius"/>
    </source>
</evidence>
<dbReference type="Proteomes" id="UP000053176">
    <property type="component" value="Unassembled WGS sequence"/>
</dbReference>
<comment type="caution">
    <text evidence="3">The sequence shown here is derived from an EMBL/GenBank/DDBJ whole genome shotgun (WGS) entry which is preliminary data.</text>
</comment>
<evidence type="ECO:0000256" key="1">
    <source>
        <dbReference type="SAM" id="MobiDB-lite"/>
    </source>
</evidence>
<organism evidence="3 4">
    <name type="scientific">Rhizobium loti</name>
    <name type="common">Mesorhizobium loti</name>
    <dbReference type="NCBI Taxonomy" id="381"/>
    <lineage>
        <taxon>Bacteria</taxon>
        <taxon>Pseudomonadati</taxon>
        <taxon>Pseudomonadota</taxon>
        <taxon>Alphaproteobacteria</taxon>
        <taxon>Hyphomicrobiales</taxon>
        <taxon>Phyllobacteriaceae</taxon>
        <taxon>Mesorhizobium</taxon>
    </lineage>
</organism>
<sequence length="103" mass="11536">MPPRENARQIPQRRKGARKDDRHARCVAHDRRRRVHGRRRPEARTLSDPAPTAPDRPAPNLATPGPTLEPRRRGLGFLGLSQNWPGLLMMAAGIILLLSMAVL</sequence>
<protein>
    <submittedName>
        <fullName evidence="3">Uncharacterized protein</fullName>
    </submittedName>
</protein>
<evidence type="ECO:0000313" key="3">
    <source>
        <dbReference type="EMBL" id="KUM27629.1"/>
    </source>
</evidence>
<proteinExistence type="predicted"/>
<feature type="region of interest" description="Disordered" evidence="1">
    <location>
        <begin position="1"/>
        <end position="72"/>
    </location>
</feature>
<reference evidence="3 4" key="1">
    <citation type="submission" date="2015-12" db="EMBL/GenBank/DDBJ databases">
        <title>Draft genome sequence of Mesorhizobium sp. UFLA 01-765, a multitolerant efficient symbiont and plant-growth promoting strain isolated from Zn-mining soil using Leucaena leucocephala as a trap plant.</title>
        <authorList>
            <person name="Rangel W.M."/>
            <person name="Thijs S."/>
            <person name="Longatti S.M."/>
            <person name="Moreira F.M."/>
            <person name="Weyens N."/>
            <person name="Vangronsveld J."/>
            <person name="Van Hamme J.D."/>
            <person name="Bottos E.M."/>
            <person name="Rineau F."/>
        </authorList>
    </citation>
    <scope>NUCLEOTIDE SEQUENCE [LARGE SCALE GENOMIC DNA]</scope>
    <source>
        <strain evidence="3 4">UFLA 01-765</strain>
    </source>
</reference>